<sequence length="340" mass="39210">MAAASPTEEHRSSENPRVTMRKQEFRQLNRIQRELEKRWKTVEFDDETLQQLSIVQGSLFDIDQDDPIDLDPRFFLPGPVETMEKGLEALLQADGLEYCRWPKVPPIQNHRLQNGDELQHKNASRSAEDDAITRGGFCELAAEKSVSGWRRHQYMPPDKIPYCSKVWTSPQNGRPCCNNFTSGRFYMWPRSSDELDYHPNVPHAMATVFDAARPRQQGLLRSELLVAAALLKAQIRWPDRYVDHYVYPVLVMSFHGRFSARVIQAYFHNGRIVIRSSRLVNLYTRVVSPEVRLLIRWLNSRAVGDTRLPVPEEQSFRDPVDSSVEATDVKGTLSHTIPVR</sequence>
<keyword evidence="3" id="KW-1185">Reference proteome</keyword>
<dbReference type="Proteomes" id="UP000554235">
    <property type="component" value="Unassembled WGS sequence"/>
</dbReference>
<reference evidence="2 3" key="1">
    <citation type="submission" date="2020-01" db="EMBL/GenBank/DDBJ databases">
        <title>Identification and distribution of gene clusters putatively required for synthesis of sphingolipid metabolism inhibitors in phylogenetically diverse species of the filamentous fungus Fusarium.</title>
        <authorList>
            <person name="Kim H.-S."/>
            <person name="Busman M."/>
            <person name="Brown D.W."/>
            <person name="Divon H."/>
            <person name="Uhlig S."/>
            <person name="Proctor R.H."/>
        </authorList>
    </citation>
    <scope>NUCLEOTIDE SEQUENCE [LARGE SCALE GENOMIC DNA]</scope>
    <source>
        <strain evidence="2 3">NRRL 20459</strain>
    </source>
</reference>
<accession>A0A8H4P926</accession>
<organism evidence="2 3">
    <name type="scientific">Fusarium albosuccineum</name>
    <dbReference type="NCBI Taxonomy" id="1237068"/>
    <lineage>
        <taxon>Eukaryota</taxon>
        <taxon>Fungi</taxon>
        <taxon>Dikarya</taxon>
        <taxon>Ascomycota</taxon>
        <taxon>Pezizomycotina</taxon>
        <taxon>Sordariomycetes</taxon>
        <taxon>Hypocreomycetidae</taxon>
        <taxon>Hypocreales</taxon>
        <taxon>Nectriaceae</taxon>
        <taxon>Fusarium</taxon>
        <taxon>Fusarium decemcellulare species complex</taxon>
    </lineage>
</organism>
<dbReference type="OrthoDB" id="4177740at2759"/>
<feature type="region of interest" description="Disordered" evidence="1">
    <location>
        <begin position="1"/>
        <end position="23"/>
    </location>
</feature>
<name>A0A8H4P926_9HYPO</name>
<protein>
    <submittedName>
        <fullName evidence="2">Uncharacterized protein</fullName>
    </submittedName>
</protein>
<comment type="caution">
    <text evidence="2">The sequence shown here is derived from an EMBL/GenBank/DDBJ whole genome shotgun (WGS) entry which is preliminary data.</text>
</comment>
<gene>
    <name evidence="2" type="ORF">FALBO_6232</name>
</gene>
<evidence type="ECO:0000256" key="1">
    <source>
        <dbReference type="SAM" id="MobiDB-lite"/>
    </source>
</evidence>
<evidence type="ECO:0000313" key="3">
    <source>
        <dbReference type="Proteomes" id="UP000554235"/>
    </source>
</evidence>
<proteinExistence type="predicted"/>
<dbReference type="AlphaFoldDB" id="A0A8H4P926"/>
<dbReference type="EMBL" id="JAADYS010000809">
    <property type="protein sequence ID" value="KAF4466904.1"/>
    <property type="molecule type" value="Genomic_DNA"/>
</dbReference>
<evidence type="ECO:0000313" key="2">
    <source>
        <dbReference type="EMBL" id="KAF4466904.1"/>
    </source>
</evidence>